<dbReference type="InterPro" id="IPR012132">
    <property type="entry name" value="GMC_OxRdtase"/>
</dbReference>
<proteinExistence type="inferred from homology"/>
<dbReference type="SUPFAM" id="SSF51905">
    <property type="entry name" value="FAD/NAD(P)-binding domain"/>
    <property type="match status" value="1"/>
</dbReference>
<organism evidence="3 4">
    <name type="scientific">Monosporascus cannonballus</name>
    <dbReference type="NCBI Taxonomy" id="155416"/>
    <lineage>
        <taxon>Eukaryota</taxon>
        <taxon>Fungi</taxon>
        <taxon>Dikarya</taxon>
        <taxon>Ascomycota</taxon>
        <taxon>Pezizomycotina</taxon>
        <taxon>Sordariomycetes</taxon>
        <taxon>Xylariomycetidae</taxon>
        <taxon>Xylariales</taxon>
        <taxon>Xylariales incertae sedis</taxon>
        <taxon>Monosporascus</taxon>
    </lineage>
</organism>
<evidence type="ECO:0000256" key="1">
    <source>
        <dbReference type="ARBA" id="ARBA00010790"/>
    </source>
</evidence>
<dbReference type="PANTHER" id="PTHR11552">
    <property type="entry name" value="GLUCOSE-METHANOL-CHOLINE GMC OXIDOREDUCTASE"/>
    <property type="match status" value="1"/>
</dbReference>
<dbReference type="InterPro" id="IPR000172">
    <property type="entry name" value="GMC_OxRdtase_N"/>
</dbReference>
<gene>
    <name evidence="3" type="ORF">DL762_009718</name>
</gene>
<dbReference type="InterPro" id="IPR036188">
    <property type="entry name" value="FAD/NAD-bd_sf"/>
</dbReference>
<keyword evidence="4" id="KW-1185">Reference proteome</keyword>
<dbReference type="PIRSF" id="PIRSF000137">
    <property type="entry name" value="Alcohol_oxidase"/>
    <property type="match status" value="1"/>
</dbReference>
<sequence>MGLYTKLADDIQEVDVIIAGGGTAGCVIAGRLAEADPGLSILVIEGGRNNVDLPSVVYPCLFLQNLQPATRTALFYKGKKSPQLADREPIVPSGGVLGGGSSINFMVYTRPQRSDYDSWNTPGWSANELLPYIKKLETYHGPGEAERHGYNGPVQVSTGTYRAKVSEDDFIRAAGEVGYPEFRDLQDFDASNGVERWLRYISPDGRRQDAASVYLHPKLRDGEHPNLHVVVESQVSRILFDQKRAVGVEYRPNPEYQATVSLSEQPLRSVRARKLVVVTCGACGTPPVLERSGVGDPHVLGRAGVPVIEPLPGVGRDYQDHHLVLSPYRTNLKPEETIDEILSGRVDAARLTESNDRRLGWNILDVMGKIRPTESEVSALGPYFRQAWDRDFKNAPNRPLMLMGMLNCFLGDPASVPVGQYITTGTYTAYPYSRGSMHITGPSLDDPLDFDPGFFNDTHDVDVKKQIWAYKKQREIVRRTAMYRGEVAAGHPRFAAHSPAACIETDTALENVRDIEYSAEDDAAIEQWLRENVNTTWHSVGTCKMAPRERMGVVDANLNVHGVLGLKIADLSILPENVCANTNNAALTIGEKAADIILQELGLRTG</sequence>
<reference evidence="3 4" key="1">
    <citation type="submission" date="2018-06" db="EMBL/GenBank/DDBJ databases">
        <title>Complete Genomes of Monosporascus.</title>
        <authorList>
            <person name="Robinson A.J."/>
            <person name="Natvig D.O."/>
        </authorList>
    </citation>
    <scope>NUCLEOTIDE SEQUENCE [LARGE SCALE GENOMIC DNA]</scope>
    <source>
        <strain evidence="3 4">CBS 609.92</strain>
    </source>
</reference>
<dbReference type="PROSITE" id="PS51257">
    <property type="entry name" value="PROKAR_LIPOPROTEIN"/>
    <property type="match status" value="1"/>
</dbReference>
<dbReference type="PANTHER" id="PTHR11552:SF78">
    <property type="entry name" value="GLUCOSE-METHANOL-CHOLINE OXIDOREDUCTASE N-TERMINAL DOMAIN-CONTAINING PROTEIN"/>
    <property type="match status" value="1"/>
</dbReference>
<comment type="similarity">
    <text evidence="1">Belongs to the GMC oxidoreductase family.</text>
</comment>
<name>A0ABY0GTA3_9PEZI</name>
<dbReference type="Gene3D" id="3.50.50.60">
    <property type="entry name" value="FAD/NAD(P)-binding domain"/>
    <property type="match status" value="1"/>
</dbReference>
<feature type="domain" description="Glucose-methanol-choline oxidoreductase N-terminal" evidence="2">
    <location>
        <begin position="281"/>
        <end position="295"/>
    </location>
</feature>
<evidence type="ECO:0000313" key="4">
    <source>
        <dbReference type="Proteomes" id="UP000294003"/>
    </source>
</evidence>
<dbReference type="Pfam" id="PF05199">
    <property type="entry name" value="GMC_oxred_C"/>
    <property type="match status" value="1"/>
</dbReference>
<dbReference type="Proteomes" id="UP000294003">
    <property type="component" value="Unassembled WGS sequence"/>
</dbReference>
<protein>
    <recommendedName>
        <fullName evidence="2">Glucose-methanol-choline oxidoreductase N-terminal domain-containing protein</fullName>
    </recommendedName>
</protein>
<evidence type="ECO:0000313" key="3">
    <source>
        <dbReference type="EMBL" id="RYO76742.1"/>
    </source>
</evidence>
<dbReference type="InterPro" id="IPR007867">
    <property type="entry name" value="GMC_OxRtase_C"/>
</dbReference>
<comment type="caution">
    <text evidence="3">The sequence shown here is derived from an EMBL/GenBank/DDBJ whole genome shotgun (WGS) entry which is preliminary data.</text>
</comment>
<dbReference type="Pfam" id="PF00732">
    <property type="entry name" value="GMC_oxred_N"/>
    <property type="match status" value="1"/>
</dbReference>
<evidence type="ECO:0000259" key="2">
    <source>
        <dbReference type="PROSITE" id="PS00624"/>
    </source>
</evidence>
<accession>A0ABY0GTA3</accession>
<dbReference type="PROSITE" id="PS00624">
    <property type="entry name" value="GMC_OXRED_2"/>
    <property type="match status" value="1"/>
</dbReference>
<dbReference type="EMBL" id="QJNS01000560">
    <property type="protein sequence ID" value="RYO76742.1"/>
    <property type="molecule type" value="Genomic_DNA"/>
</dbReference>
<dbReference type="Gene3D" id="3.30.560.10">
    <property type="entry name" value="Glucose Oxidase, domain 3"/>
    <property type="match status" value="1"/>
</dbReference>
<dbReference type="SUPFAM" id="SSF54373">
    <property type="entry name" value="FAD-linked reductases, C-terminal domain"/>
    <property type="match status" value="1"/>
</dbReference>